<dbReference type="STRING" id="350688.Clos_1732"/>
<evidence type="ECO:0000313" key="4">
    <source>
        <dbReference type="Proteomes" id="UP000000269"/>
    </source>
</evidence>
<dbReference type="Pfam" id="PF10646">
    <property type="entry name" value="Germane"/>
    <property type="match status" value="1"/>
</dbReference>
<evidence type="ECO:0000256" key="1">
    <source>
        <dbReference type="SAM" id="Phobius"/>
    </source>
</evidence>
<dbReference type="SMART" id="SM00909">
    <property type="entry name" value="Germane"/>
    <property type="match status" value="1"/>
</dbReference>
<reference evidence="4" key="1">
    <citation type="submission" date="2007-10" db="EMBL/GenBank/DDBJ databases">
        <title>Complete genome of Alkaliphilus oremlandii OhILAs.</title>
        <authorList>
            <person name="Copeland A."/>
            <person name="Lucas S."/>
            <person name="Lapidus A."/>
            <person name="Barry K."/>
            <person name="Detter J.C."/>
            <person name="Glavina del Rio T."/>
            <person name="Hammon N."/>
            <person name="Israni S."/>
            <person name="Dalin E."/>
            <person name="Tice H."/>
            <person name="Pitluck S."/>
            <person name="Chain P."/>
            <person name="Malfatti S."/>
            <person name="Shin M."/>
            <person name="Vergez L."/>
            <person name="Schmutz J."/>
            <person name="Larimer F."/>
            <person name="Land M."/>
            <person name="Hauser L."/>
            <person name="Kyrpides N."/>
            <person name="Mikhailova N."/>
            <person name="Stolz J.F."/>
            <person name="Dawson A."/>
            <person name="Fisher E."/>
            <person name="Crable B."/>
            <person name="Perera E."/>
            <person name="Lisak J."/>
            <person name="Ranganathan M."/>
            <person name="Basu P."/>
            <person name="Richardson P."/>
        </authorList>
    </citation>
    <scope>NUCLEOTIDE SEQUENCE [LARGE SCALE GENOMIC DNA]</scope>
    <source>
        <strain evidence="4">OhILAs</strain>
    </source>
</reference>
<keyword evidence="4" id="KW-1185">Reference proteome</keyword>
<organism evidence="3 4">
    <name type="scientific">Alkaliphilus oremlandii (strain OhILAs)</name>
    <name type="common">Clostridium oremlandii (strain OhILAs)</name>
    <dbReference type="NCBI Taxonomy" id="350688"/>
    <lineage>
        <taxon>Bacteria</taxon>
        <taxon>Bacillati</taxon>
        <taxon>Bacillota</taxon>
        <taxon>Clostridia</taxon>
        <taxon>Peptostreptococcales</taxon>
        <taxon>Natronincolaceae</taxon>
        <taxon>Alkaliphilus</taxon>
    </lineage>
</organism>
<dbReference type="AlphaFoldDB" id="A8MHJ0"/>
<feature type="domain" description="GerMN" evidence="2">
    <location>
        <begin position="78"/>
        <end position="166"/>
    </location>
</feature>
<keyword evidence="1" id="KW-0472">Membrane</keyword>
<feature type="transmembrane region" description="Helical" evidence="1">
    <location>
        <begin position="6"/>
        <end position="25"/>
    </location>
</feature>
<proteinExistence type="predicted"/>
<name>A8MHJ0_ALKOO</name>
<dbReference type="Proteomes" id="UP000000269">
    <property type="component" value="Chromosome"/>
</dbReference>
<dbReference type="EMBL" id="CP000853">
    <property type="protein sequence ID" value="ABW19272.1"/>
    <property type="molecule type" value="Genomic_DNA"/>
</dbReference>
<accession>A8MHJ0</accession>
<dbReference type="KEGG" id="aoe:Clos_1732"/>
<sequence>MKKNITHIMIFGMILFITALSIYRLNRDDNQKNSNLNMEIAPVLEKKVELVTLYFPNKGRQYLVRENRVIEQTIEKKEELILKELIKGPVSDQNAPSIPSGVKINAIVYKEDTIYIDLSKELKTETDFSGNSEILTIYSIVNSLTELKTVKNVKIMIDGEEGILHRYMPLDNTYRQNLKLVHNSIQNPIEVVKNYFSFIESGSYREAYDLIYKPAHIDLDYSMFYHYQKQRNIYKFNIYTYEMTDEEDSKVVTLEYSEIDGLGKRSYYSNQKFYLKNYYGEWKIVFDNISNIANAER</sequence>
<gene>
    <name evidence="3" type="ordered locus">Clos_1732</name>
</gene>
<protein>
    <recommendedName>
        <fullName evidence="2">GerMN domain-containing protein</fullName>
    </recommendedName>
</protein>
<dbReference type="RefSeq" id="WP_012159584.1">
    <property type="nucleotide sequence ID" value="NC_009922.1"/>
</dbReference>
<dbReference type="OrthoDB" id="9809406at2"/>
<evidence type="ECO:0000259" key="2">
    <source>
        <dbReference type="SMART" id="SM00909"/>
    </source>
</evidence>
<evidence type="ECO:0000313" key="3">
    <source>
        <dbReference type="EMBL" id="ABW19272.1"/>
    </source>
</evidence>
<dbReference type="eggNOG" id="COG5401">
    <property type="taxonomic scope" value="Bacteria"/>
</dbReference>
<dbReference type="InterPro" id="IPR019606">
    <property type="entry name" value="GerMN"/>
</dbReference>
<keyword evidence="1" id="KW-0812">Transmembrane</keyword>
<dbReference type="HOGENOM" id="CLU_975344_0_0_9"/>
<keyword evidence="1" id="KW-1133">Transmembrane helix</keyword>